<evidence type="ECO:0000256" key="1">
    <source>
        <dbReference type="ARBA" id="ARBA00004114"/>
    </source>
</evidence>
<feature type="compositionally biased region" description="Basic and acidic residues" evidence="19">
    <location>
        <begin position="797"/>
        <end position="809"/>
    </location>
</feature>
<accession>A0ABN9MR86</accession>
<protein>
    <recommendedName>
        <fullName evidence="15">Outer dense fiber protein 2</fullName>
    </recommendedName>
    <alternativeName>
        <fullName evidence="16">Cenexin</fullName>
    </alternativeName>
    <alternativeName>
        <fullName evidence="17">Outer dense fiber of sperm tails protein 2</fullName>
    </alternativeName>
</protein>
<evidence type="ECO:0000256" key="16">
    <source>
        <dbReference type="ARBA" id="ARBA00041830"/>
    </source>
</evidence>
<sequence length="893" mass="104189">MNHRSPSPPLHVHVDESTPVHVHVKKGLKIPSKAQKGTKSKMKSDVGNFRRSVKVKTRVPWIPPGKTSMRDAGFKWEGLTHRLEITPPDMEKMMSALHMSDLSTDEEEYMRGKINSYEKKIDSLMCEVGTLKSKVQQKRDHSTERYEERLAASKRALTARNEELNEVSLELADTENENSRLRSSIDRIKEETNISLREKQQLQQEKSHLLSKLVEAEMDGAEAARQVDQLRDTINQMRHEKRMTSTDFNLLTRQKESLLEKLNTFEETNRSLRTLLREQHCRETETHRLLEQKELLLRKLSDADTERAHLQLRLHEREKELEDLRVQLKTEKDLCRTSTEFTKSVEATRAHLQGQLRSREAENNRLSVQIRLPALTGERRPAVKYSGDVTALLSGCPALTVSAEKHSAEGRDRNNMEHNEVRHKEELELLTAQLDELRHKLESDKEGLKKSARAQKHRAEKCEETMQLLNNQLLAKASTSQCRCERDAELSSALASIDTLKSRCNILTKERSQTESEIVLLNDRMSQMLEEKQHGEQKSRSERESILDRLHQQTAENTSLRLEYEKLKAQLTTVEEKLSLAHSEVQQLKSSLWQYEGLVDTYKDQMKKTRQEADQMCVQLERSDMENKNMKEEMNVELEQIHRKFQNRLEELEKLPEMQRMTELKLQDCQDHLQGYEQKNAELSSIISDLRIMMEQQGDKMESTRDRYQSALEENKLQALKLEELERRLDDSGAQNRELLQVVAKREETIHQNQLRLEEKTRECASLSRQLEASIEDSRRQASRDIYDYSNEAQVEQTRDRASSKERVTQSKILDLETQLSRTKTELNQFRRSKEDAERRFQSRLQDLKDRLEQSESTNRSMQNYVQFLKSSYNNVFGEAALSSSPIRPRTPL</sequence>
<gene>
    <name evidence="20" type="ORF">RIMI_LOCUS22951552</name>
</gene>
<keyword evidence="9" id="KW-0282">Flagellum</keyword>
<evidence type="ECO:0000256" key="15">
    <source>
        <dbReference type="ARBA" id="ARBA00040458"/>
    </source>
</evidence>
<keyword evidence="21" id="KW-1185">Reference proteome</keyword>
<dbReference type="SUPFAM" id="SSF57997">
    <property type="entry name" value="Tropomyosin"/>
    <property type="match status" value="1"/>
</dbReference>
<dbReference type="Proteomes" id="UP001176940">
    <property type="component" value="Unassembled WGS sequence"/>
</dbReference>
<evidence type="ECO:0000313" key="20">
    <source>
        <dbReference type="EMBL" id="CAJ0968269.1"/>
    </source>
</evidence>
<evidence type="ECO:0000256" key="12">
    <source>
        <dbReference type="ARBA" id="ARBA00023069"/>
    </source>
</evidence>
<keyword evidence="6" id="KW-0963">Cytoplasm</keyword>
<dbReference type="EMBL" id="CAUEEQ010079102">
    <property type="protein sequence ID" value="CAJ0968269.1"/>
    <property type="molecule type" value="Genomic_DNA"/>
</dbReference>
<dbReference type="PANTHER" id="PTHR23162:SF8">
    <property type="entry name" value="OUTER DENSE FIBER PROTEIN 2"/>
    <property type="match status" value="1"/>
</dbReference>
<feature type="coiled-coil region" evidence="18">
    <location>
        <begin position="307"/>
        <end position="334"/>
    </location>
</feature>
<evidence type="ECO:0000256" key="5">
    <source>
        <dbReference type="ARBA" id="ARBA00022473"/>
    </source>
</evidence>
<feature type="coiled-coil region" evidence="18">
    <location>
        <begin position="813"/>
        <end position="865"/>
    </location>
</feature>
<keyword evidence="8" id="KW-0221">Differentiation</keyword>
<feature type="coiled-coil region" evidence="18">
    <location>
        <begin position="694"/>
        <end position="777"/>
    </location>
</feature>
<feature type="coiled-coil region" evidence="18">
    <location>
        <begin position="497"/>
        <end position="655"/>
    </location>
</feature>
<evidence type="ECO:0000256" key="8">
    <source>
        <dbReference type="ARBA" id="ARBA00022782"/>
    </source>
</evidence>
<keyword evidence="12" id="KW-0969">Cilium</keyword>
<dbReference type="PANTHER" id="PTHR23162">
    <property type="entry name" value="OUTER DENSE FIBER OF SPERM TAILS 2"/>
    <property type="match status" value="1"/>
</dbReference>
<keyword evidence="14" id="KW-0966">Cell projection</keyword>
<evidence type="ECO:0000256" key="19">
    <source>
        <dbReference type="SAM" id="MobiDB-lite"/>
    </source>
</evidence>
<comment type="similarity">
    <text evidence="4">Belongs to the ODF2 family.</text>
</comment>
<comment type="caution">
    <text evidence="20">The sequence shown here is derived from an EMBL/GenBank/DDBJ whole genome shotgun (WGS) entry which is preliminary data.</text>
</comment>
<evidence type="ECO:0000256" key="2">
    <source>
        <dbReference type="ARBA" id="ARBA00004230"/>
    </source>
</evidence>
<evidence type="ECO:0000256" key="10">
    <source>
        <dbReference type="ARBA" id="ARBA00022871"/>
    </source>
</evidence>
<evidence type="ECO:0000256" key="3">
    <source>
        <dbReference type="ARBA" id="ARBA00004647"/>
    </source>
</evidence>
<evidence type="ECO:0000256" key="17">
    <source>
        <dbReference type="ARBA" id="ARBA00043200"/>
    </source>
</evidence>
<evidence type="ECO:0000256" key="7">
    <source>
        <dbReference type="ARBA" id="ARBA00022701"/>
    </source>
</evidence>
<dbReference type="InterPro" id="IPR026099">
    <property type="entry name" value="Odf2-rel"/>
</dbReference>
<evidence type="ECO:0000256" key="14">
    <source>
        <dbReference type="ARBA" id="ARBA00023273"/>
    </source>
</evidence>
<keyword evidence="13" id="KW-0206">Cytoskeleton</keyword>
<reference evidence="20" key="1">
    <citation type="submission" date="2023-07" db="EMBL/GenBank/DDBJ databases">
        <authorList>
            <person name="Stuckert A."/>
        </authorList>
    </citation>
    <scope>NUCLEOTIDE SEQUENCE</scope>
</reference>
<name>A0ABN9MR86_9NEOB</name>
<keyword evidence="11 18" id="KW-0175">Coiled coil</keyword>
<keyword evidence="10" id="KW-0744">Spermatogenesis</keyword>
<feature type="coiled-coil region" evidence="18">
    <location>
        <begin position="114"/>
        <end position="275"/>
    </location>
</feature>
<evidence type="ECO:0000256" key="18">
    <source>
        <dbReference type="SAM" id="Coils"/>
    </source>
</evidence>
<feature type="coiled-coil region" evidence="18">
    <location>
        <begin position="413"/>
        <end position="472"/>
    </location>
</feature>
<proteinExistence type="inferred from homology"/>
<evidence type="ECO:0000313" key="21">
    <source>
        <dbReference type="Proteomes" id="UP001176940"/>
    </source>
</evidence>
<feature type="region of interest" description="Disordered" evidence="19">
    <location>
        <begin position="786"/>
        <end position="809"/>
    </location>
</feature>
<comment type="subcellular location">
    <subcellularLocation>
        <location evidence="2">Cell projection</location>
        <location evidence="2">Cilium</location>
        <location evidence="2">Flagellum</location>
    </subcellularLocation>
    <subcellularLocation>
        <location evidence="1">Cytoplasm</location>
        <location evidence="1">Cytoskeleton</location>
        <location evidence="1">Microtubule organizing center</location>
        <location evidence="1">Centrosome</location>
        <location evidence="1">Centriole</location>
    </subcellularLocation>
    <subcellularLocation>
        <location evidence="3">Cytoplasm</location>
        <location evidence="3">Cytoskeleton</location>
        <location evidence="3">Spindle pole</location>
    </subcellularLocation>
</comment>
<keyword evidence="5" id="KW-0217">Developmental protein</keyword>
<organism evidence="20 21">
    <name type="scientific">Ranitomeya imitator</name>
    <name type="common">mimic poison frog</name>
    <dbReference type="NCBI Taxonomy" id="111125"/>
    <lineage>
        <taxon>Eukaryota</taxon>
        <taxon>Metazoa</taxon>
        <taxon>Chordata</taxon>
        <taxon>Craniata</taxon>
        <taxon>Vertebrata</taxon>
        <taxon>Euteleostomi</taxon>
        <taxon>Amphibia</taxon>
        <taxon>Batrachia</taxon>
        <taxon>Anura</taxon>
        <taxon>Neobatrachia</taxon>
        <taxon>Hyloidea</taxon>
        <taxon>Dendrobatidae</taxon>
        <taxon>Dendrobatinae</taxon>
        <taxon>Ranitomeya</taxon>
    </lineage>
</organism>
<evidence type="ECO:0000256" key="13">
    <source>
        <dbReference type="ARBA" id="ARBA00023212"/>
    </source>
</evidence>
<evidence type="ECO:0000256" key="11">
    <source>
        <dbReference type="ARBA" id="ARBA00023054"/>
    </source>
</evidence>
<evidence type="ECO:0000256" key="9">
    <source>
        <dbReference type="ARBA" id="ARBA00022846"/>
    </source>
</evidence>
<keyword evidence="7" id="KW-0493">Microtubule</keyword>
<evidence type="ECO:0000256" key="4">
    <source>
        <dbReference type="ARBA" id="ARBA00009316"/>
    </source>
</evidence>
<evidence type="ECO:0000256" key="6">
    <source>
        <dbReference type="ARBA" id="ARBA00022490"/>
    </source>
</evidence>